<proteinExistence type="inferred from homology"/>
<sequence>MMAAGLMGRTLEYTLGYLKSENIDTINSKSREMMAVAVAVGSTKDGDDDDGRPMLAMVNGAWADQHFPLKPLYKEKILKDTFNCESKTVDFATKAVKVRKEVNAWAKAVSGGLIRNFLDPGHSKYRHSAHPCKWALLQRNMA</sequence>
<comment type="caution">
    <text evidence="3">The sequence shown here is derived from an EMBL/GenBank/DDBJ whole genome shotgun (WGS) entry which is preliminary data.</text>
</comment>
<feature type="domain" description="Serpin" evidence="2">
    <location>
        <begin position="1"/>
        <end position="120"/>
    </location>
</feature>
<dbReference type="Pfam" id="PF00079">
    <property type="entry name" value="Serpin"/>
    <property type="match status" value="1"/>
</dbReference>
<organism evidence="3 4">
    <name type="scientific">Rhododendron simsii</name>
    <name type="common">Sims's rhododendron</name>
    <dbReference type="NCBI Taxonomy" id="118357"/>
    <lineage>
        <taxon>Eukaryota</taxon>
        <taxon>Viridiplantae</taxon>
        <taxon>Streptophyta</taxon>
        <taxon>Embryophyta</taxon>
        <taxon>Tracheophyta</taxon>
        <taxon>Spermatophyta</taxon>
        <taxon>Magnoliopsida</taxon>
        <taxon>eudicotyledons</taxon>
        <taxon>Gunneridae</taxon>
        <taxon>Pentapetalae</taxon>
        <taxon>asterids</taxon>
        <taxon>Ericales</taxon>
        <taxon>Ericaceae</taxon>
        <taxon>Ericoideae</taxon>
        <taxon>Rhodoreae</taxon>
        <taxon>Rhododendron</taxon>
    </lineage>
</organism>
<dbReference type="GO" id="GO:0004867">
    <property type="term" value="F:serine-type endopeptidase inhibitor activity"/>
    <property type="evidence" value="ECO:0007669"/>
    <property type="project" value="InterPro"/>
</dbReference>
<evidence type="ECO:0000313" key="4">
    <source>
        <dbReference type="Proteomes" id="UP000626092"/>
    </source>
</evidence>
<dbReference type="InterPro" id="IPR000215">
    <property type="entry name" value="Serpin_fam"/>
</dbReference>
<dbReference type="Gene3D" id="3.30.497.10">
    <property type="entry name" value="Antithrombin, subunit I, domain 2"/>
    <property type="match status" value="1"/>
</dbReference>
<dbReference type="PANTHER" id="PTHR11461">
    <property type="entry name" value="SERINE PROTEASE INHIBITOR, SERPIN"/>
    <property type="match status" value="1"/>
</dbReference>
<dbReference type="InterPro" id="IPR023796">
    <property type="entry name" value="Serpin_dom"/>
</dbReference>
<dbReference type="EMBL" id="WJXA01000006">
    <property type="protein sequence ID" value="KAF7141627.1"/>
    <property type="molecule type" value="Genomic_DNA"/>
</dbReference>
<dbReference type="SUPFAM" id="SSF56574">
    <property type="entry name" value="Serpins"/>
    <property type="match status" value="1"/>
</dbReference>
<comment type="similarity">
    <text evidence="1">Belongs to the serpin family.</text>
</comment>
<dbReference type="OrthoDB" id="1063785at2759"/>
<evidence type="ECO:0000259" key="2">
    <source>
        <dbReference type="Pfam" id="PF00079"/>
    </source>
</evidence>
<dbReference type="InterPro" id="IPR042178">
    <property type="entry name" value="Serpin_sf_1"/>
</dbReference>
<evidence type="ECO:0000313" key="3">
    <source>
        <dbReference type="EMBL" id="KAF7141627.1"/>
    </source>
</evidence>
<dbReference type="InterPro" id="IPR036186">
    <property type="entry name" value="Serpin_sf"/>
</dbReference>
<keyword evidence="4" id="KW-1185">Reference proteome</keyword>
<dbReference type="AlphaFoldDB" id="A0A834LJ56"/>
<name>A0A834LJ56_RHOSS</name>
<dbReference type="Proteomes" id="UP000626092">
    <property type="component" value="Unassembled WGS sequence"/>
</dbReference>
<gene>
    <name evidence="3" type="ORF">RHSIM_Rhsim06G0047200</name>
</gene>
<accession>A0A834LJ56</accession>
<reference evidence="3" key="1">
    <citation type="submission" date="2019-11" db="EMBL/GenBank/DDBJ databases">
        <authorList>
            <person name="Liu Y."/>
            <person name="Hou J."/>
            <person name="Li T.-Q."/>
            <person name="Guan C.-H."/>
            <person name="Wu X."/>
            <person name="Wu H.-Z."/>
            <person name="Ling F."/>
            <person name="Zhang R."/>
            <person name="Shi X.-G."/>
            <person name="Ren J.-P."/>
            <person name="Chen E.-F."/>
            <person name="Sun J.-M."/>
        </authorList>
    </citation>
    <scope>NUCLEOTIDE SEQUENCE</scope>
    <source>
        <strain evidence="3">Adult_tree_wgs_1</strain>
        <tissue evidence="3">Leaves</tissue>
    </source>
</reference>
<dbReference type="PANTHER" id="PTHR11461:SF340">
    <property type="entry name" value="SERPIN DOMAIN-CONTAINING PROTEIN"/>
    <property type="match status" value="1"/>
</dbReference>
<protein>
    <recommendedName>
        <fullName evidence="2">Serpin domain-containing protein</fullName>
    </recommendedName>
</protein>
<evidence type="ECO:0000256" key="1">
    <source>
        <dbReference type="ARBA" id="ARBA00009500"/>
    </source>
</evidence>
<dbReference type="GO" id="GO:0005615">
    <property type="term" value="C:extracellular space"/>
    <property type="evidence" value="ECO:0007669"/>
    <property type="project" value="InterPro"/>
</dbReference>